<keyword evidence="11" id="KW-0267">Excision nuclease</keyword>
<accession>A0ABM8DPF8</accession>
<evidence type="ECO:0000256" key="10">
    <source>
        <dbReference type="ARBA" id="ARBA00022840"/>
    </source>
</evidence>
<evidence type="ECO:0000256" key="16">
    <source>
        <dbReference type="ARBA" id="ARBA00042156"/>
    </source>
</evidence>
<dbReference type="PROSITE" id="PS00211">
    <property type="entry name" value="ABC_TRANSPORTER_1"/>
    <property type="match status" value="2"/>
</dbReference>
<name>A0ABM8DPF8_9BACT</name>
<dbReference type="Proteomes" id="UP001242010">
    <property type="component" value="Chromosome"/>
</dbReference>
<evidence type="ECO:0000256" key="5">
    <source>
        <dbReference type="ARBA" id="ARBA00022741"/>
    </source>
</evidence>
<dbReference type="InterPro" id="IPR027417">
    <property type="entry name" value="P-loop_NTPase"/>
</dbReference>
<keyword evidence="8" id="KW-0863">Zinc-finger</keyword>
<keyword evidence="9" id="KW-0862">Zinc</keyword>
<protein>
    <recommendedName>
        <fullName evidence="15">UvrABC system protein A</fullName>
    </recommendedName>
    <alternativeName>
        <fullName evidence="16">Excinuclease ABC subunit A</fullName>
    </alternativeName>
</protein>
<evidence type="ECO:0000256" key="9">
    <source>
        <dbReference type="ARBA" id="ARBA00022833"/>
    </source>
</evidence>
<organism evidence="18 19">
    <name type="scientific">Geothrix oryzae</name>
    <dbReference type="NCBI Taxonomy" id="2927975"/>
    <lineage>
        <taxon>Bacteria</taxon>
        <taxon>Pseudomonadati</taxon>
        <taxon>Acidobacteriota</taxon>
        <taxon>Holophagae</taxon>
        <taxon>Holophagales</taxon>
        <taxon>Holophagaceae</taxon>
        <taxon>Geothrix</taxon>
    </lineage>
</organism>
<dbReference type="Gene3D" id="1.10.8.280">
    <property type="entry name" value="ABC transporter ATPase domain-like"/>
    <property type="match status" value="2"/>
</dbReference>
<evidence type="ECO:0000256" key="11">
    <source>
        <dbReference type="ARBA" id="ARBA00022881"/>
    </source>
</evidence>
<keyword evidence="7" id="KW-0228">DNA excision</keyword>
<dbReference type="Gene3D" id="1.20.1580.10">
    <property type="entry name" value="ABC transporter ATPase like domain"/>
    <property type="match status" value="4"/>
</dbReference>
<dbReference type="InterPro" id="IPR003593">
    <property type="entry name" value="AAA+_ATPase"/>
</dbReference>
<evidence type="ECO:0000256" key="12">
    <source>
        <dbReference type="ARBA" id="ARBA00023125"/>
    </source>
</evidence>
<evidence type="ECO:0000259" key="17">
    <source>
        <dbReference type="PROSITE" id="PS50893"/>
    </source>
</evidence>
<dbReference type="InterPro" id="IPR003439">
    <property type="entry name" value="ABC_transporter-like_ATP-bd"/>
</dbReference>
<evidence type="ECO:0000256" key="13">
    <source>
        <dbReference type="ARBA" id="ARBA00023204"/>
    </source>
</evidence>
<gene>
    <name evidence="18" type="ORF">GETHOR_08730</name>
</gene>
<keyword evidence="2" id="KW-0963">Cytoplasm</keyword>
<evidence type="ECO:0000256" key="14">
    <source>
        <dbReference type="ARBA" id="ARBA00038000"/>
    </source>
</evidence>
<evidence type="ECO:0000256" key="2">
    <source>
        <dbReference type="ARBA" id="ARBA00022490"/>
    </source>
</evidence>
<keyword evidence="13" id="KW-0234">DNA repair</keyword>
<dbReference type="EMBL" id="AP027079">
    <property type="protein sequence ID" value="BDU68772.1"/>
    <property type="molecule type" value="Genomic_DNA"/>
</dbReference>
<keyword evidence="12" id="KW-0238">DNA-binding</keyword>
<evidence type="ECO:0000256" key="7">
    <source>
        <dbReference type="ARBA" id="ARBA00022769"/>
    </source>
</evidence>
<evidence type="ECO:0000256" key="3">
    <source>
        <dbReference type="ARBA" id="ARBA00022723"/>
    </source>
</evidence>
<dbReference type="InterPro" id="IPR017871">
    <property type="entry name" value="ABC_transporter-like_CS"/>
</dbReference>
<dbReference type="Gene3D" id="3.40.50.300">
    <property type="entry name" value="P-loop containing nucleotide triphosphate hydrolases"/>
    <property type="match status" value="4"/>
</dbReference>
<evidence type="ECO:0000313" key="19">
    <source>
        <dbReference type="Proteomes" id="UP001242010"/>
    </source>
</evidence>
<evidence type="ECO:0000256" key="6">
    <source>
        <dbReference type="ARBA" id="ARBA00022763"/>
    </source>
</evidence>
<dbReference type="PROSITE" id="PS50893">
    <property type="entry name" value="ABC_TRANSPORTER_2"/>
    <property type="match status" value="1"/>
</dbReference>
<dbReference type="SUPFAM" id="SSF52540">
    <property type="entry name" value="P-loop containing nucleoside triphosphate hydrolases"/>
    <property type="match status" value="4"/>
</dbReference>
<proteinExistence type="inferred from homology"/>
<keyword evidence="19" id="KW-1185">Reference proteome</keyword>
<evidence type="ECO:0000256" key="4">
    <source>
        <dbReference type="ARBA" id="ARBA00022737"/>
    </source>
</evidence>
<dbReference type="Pfam" id="PF00005">
    <property type="entry name" value="ABC_tran"/>
    <property type="match status" value="1"/>
</dbReference>
<dbReference type="PANTHER" id="PTHR43152:SF3">
    <property type="entry name" value="UVRABC SYSTEM PROTEIN A"/>
    <property type="match status" value="1"/>
</dbReference>
<evidence type="ECO:0000256" key="8">
    <source>
        <dbReference type="ARBA" id="ARBA00022771"/>
    </source>
</evidence>
<feature type="domain" description="ABC transporter" evidence="17">
    <location>
        <begin position="490"/>
        <end position="799"/>
    </location>
</feature>
<keyword evidence="10" id="KW-0067">ATP-binding</keyword>
<sequence length="1647" mass="174215">MERGNLEIVVRGAEEHNLAGFDVRIPRRSLTVITGVSGSGKSSLAFDTLFREGQRRFLGTLPSYARQFVGGLARPAVRSIGGLGPAVAVGQRASLANPRSTVGTLTEGWDLLRLLFARLGTAPEDIHPTRGLFSFNGEEGACPHCKGLGVEDRLDLDLLVADSAKSLREGALRVSTPNGYLMYSQVTLPVLDTVLQAHGGSVDIPWRELSEEARQVVLFGSDRLKVPYGKHPLESRLKWTGITARPRQEGFYRGLVPVMEEILRGKRNDSILRFVRSSSCSVCQGARLRPEALAVTWRGKRIVDLAAMTVRELRDDLAGFEGSPEEAPVLGPIRADLLARCELLLELGLGYLTLDRPAPSLSRGEAQRLRLISLALGELRGLLVVLDEPTAGLHPHEVGRLIGVLQRLRDQGQTVVVVEHDALVARAADWLIDLGPGPGREGGQLLWSGPPSEFLARKAEGPPTPTQTWLTTGLATGPAETEAVPPGRLCADQGTLRVEGLSRNNLQNLSLELEPGALHVISGVSGAGKTSLLEEVVARIRAGQVPGAAFRRIVQVDADPIGRTPRSNAATYTGAFDLIRDLFAATAEAKARGLGKGHFSFNTAGGRCEACEGAGVQEVGMRYLGSVDLVCDLCGGRRFHPEVLAVRYRDRNMADLLEGSIAEAADLFADHPRLHRVLDALVKVGLGYLPLGQPATTLSGGEAQRVKLATELGKADKGPALIALDEPTTGLHAADVAVLLAAWDHLLAASHTLLVVDNDREVVRRADRVLDLGPGGGPEGGRVVVSGPPAAIAACPESLTGAALREALPPLVPTAIREDDPPIELLGVRTHNLRNLDLVIPAQGLTVVTGPSGCGKSSLVVDTLLAEAQNRFADLVSPWARRLLPRKGGAELDAARGLQAAVAVPQRMGRRNPRSTVGTVTELDELLRLLFARAGGRPCPTCGALAQGDRCGCGQGLPGLWASDFSPHSERGACPSCRGLGFLQRCDPERLVSHPDRPLDAGAMDGCRFGAYLGEADGQFVATLRRAAEGAGLDLGRPWRELGPEERRLAMFGTGGVVHEVAWHYRRGKVAGVHRLQTAWVGFATLVDREYERIHADPKGEELEVLLVDSPCPECGGERLKAVARSVCFGGLRFPEAAGSSIDQALGWLGGLDIQGLSPRMALLTHDLREDLRRRLQALADAGLGYLSVPREMASLSGGEAQRVRLAAALDGGLVGVTYILDEPSRGLHARDIQRLGGVLRKLAEAGNAVVVVEHESALIAAADQILELGPGAGPEGGRLLAAGTPEDLKRLPGSRTGAQLRRSRAAAGGQVGAPWNPAVRVRGASRHNLQGIDVAFPAGALVGVTGVSGSGKSTLVQEVLAPSLRHHLQGRGPVGCESIALTTDIGEVITANQEGMGLAGRSTVLTLSGLSEVLRRRYAATPQAKALKLSARHFSTAAPGGRCEACEGRGVITVAMDLLPDITVGCEACQGRRFQPEVLACRVAGRSIAETMEASVAELMEPFAQDAPVGRSLAALHEVGLGYLRLGQEGGTLSEGERQRLRLAGLLAAPRKGRVALLLDEPTRGLGFEDVDRLLAALRRLAGEGHLVVAVEHDLDFIAACDWLIDLGPEGGAAGGRVVVEGSPEQVAACVNSFTGQALAILPTGG</sequence>
<dbReference type="Pfam" id="PF17755">
    <property type="entry name" value="UvrA_DNA-bind"/>
    <property type="match status" value="2"/>
</dbReference>
<evidence type="ECO:0000313" key="18">
    <source>
        <dbReference type="EMBL" id="BDU68772.1"/>
    </source>
</evidence>
<dbReference type="PANTHER" id="PTHR43152">
    <property type="entry name" value="UVRABC SYSTEM PROTEIN A"/>
    <property type="match status" value="1"/>
</dbReference>
<evidence type="ECO:0000256" key="1">
    <source>
        <dbReference type="ARBA" id="ARBA00004496"/>
    </source>
</evidence>
<keyword evidence="6" id="KW-0227">DNA damage</keyword>
<comment type="similarity">
    <text evidence="14">Belongs to the ABC transporter superfamily. UvrA family.</text>
</comment>
<comment type="subcellular location">
    <subcellularLocation>
        <location evidence="1">Cytoplasm</location>
    </subcellularLocation>
</comment>
<keyword evidence="4" id="KW-0677">Repeat</keyword>
<dbReference type="RefSeq" id="WP_286355408.1">
    <property type="nucleotide sequence ID" value="NZ_AP027079.1"/>
</dbReference>
<dbReference type="InterPro" id="IPR041552">
    <property type="entry name" value="UvrA_DNA-bd"/>
</dbReference>
<dbReference type="SMART" id="SM00382">
    <property type="entry name" value="AAA"/>
    <property type="match status" value="4"/>
</dbReference>
<evidence type="ECO:0000256" key="15">
    <source>
        <dbReference type="ARBA" id="ARBA00039316"/>
    </source>
</evidence>
<keyword evidence="3" id="KW-0479">Metal-binding</keyword>
<reference evidence="19" key="1">
    <citation type="journal article" date="2023" name="Int. J. Syst. Evol. Microbiol.">
        <title>Mesoterricola silvestris gen. nov., sp. nov., Mesoterricola sediminis sp. nov., Geothrix oryzae sp. nov., Geothrix edaphica sp. nov., Geothrix rubra sp. nov., and Geothrix limicola sp. nov., six novel members of Acidobacteriota isolated from soils.</title>
        <authorList>
            <person name="Itoh H."/>
            <person name="Sugisawa Y."/>
            <person name="Mise K."/>
            <person name="Xu Z."/>
            <person name="Kuniyasu M."/>
            <person name="Ushijima N."/>
            <person name="Kawano K."/>
            <person name="Kobayashi E."/>
            <person name="Shiratori Y."/>
            <person name="Masuda Y."/>
            <person name="Senoo K."/>
        </authorList>
    </citation>
    <scope>NUCLEOTIDE SEQUENCE [LARGE SCALE GENOMIC DNA]</scope>
    <source>
        <strain evidence="19">Red222</strain>
    </source>
</reference>
<keyword evidence="5" id="KW-0547">Nucleotide-binding</keyword>